<evidence type="ECO:0000313" key="2">
    <source>
        <dbReference type="Proteomes" id="UP000831796"/>
    </source>
</evidence>
<sequence>MADAFCKDSRNNVIILRGTKVTVLPNGEEAGSREQEIKPAAAHAALAILSDSHGNLFTITPRGIAAAATGKLYFPEKSPNKQVQLKASWGTPSAHFIDSADRIWVGFGYGEWGGNLFIFDTQQKVFLTPDLGEFRIELNPVKSFFEGQSTVYLTCGLHHFLTHGCVIAFSDLKARPLLNSESARDSADGKFFVKPGEYIGPGAFNASSQSVYFYSQNGIFRGDTRADLSTLAKWENMVRPKLDWKNGQRDAVGSPMNVLKMAFTEDNNLVFLSQNNGIGVFDGSSLRMIE</sequence>
<gene>
    <name evidence="1" type="ORF">MUN79_20020</name>
</gene>
<reference evidence="1" key="1">
    <citation type="submission" date="2022-04" db="EMBL/GenBank/DDBJ databases">
        <title>Hymenobacter sp. isolated from the air.</title>
        <authorList>
            <person name="Won M."/>
            <person name="Lee C.-M."/>
            <person name="Woen H.-Y."/>
            <person name="Kwon S.-W."/>
        </authorList>
    </citation>
    <scope>NUCLEOTIDE SEQUENCE</scope>
    <source>
        <strain evidence="1">5116S-3</strain>
    </source>
</reference>
<dbReference type="KEGG" id="hcu:MUN79_20020"/>
<dbReference type="EMBL" id="CP095046">
    <property type="protein sequence ID" value="UOQ70943.1"/>
    <property type="molecule type" value="Genomic_DNA"/>
</dbReference>
<protein>
    <submittedName>
        <fullName evidence="1">Uncharacterized protein</fullName>
    </submittedName>
</protein>
<dbReference type="AlphaFoldDB" id="A0A8T9Q7E6"/>
<dbReference type="Proteomes" id="UP000831796">
    <property type="component" value="Chromosome"/>
</dbReference>
<keyword evidence="2" id="KW-1185">Reference proteome</keyword>
<dbReference type="RefSeq" id="WP_244674356.1">
    <property type="nucleotide sequence ID" value="NZ_CP095046.1"/>
</dbReference>
<evidence type="ECO:0000313" key="1">
    <source>
        <dbReference type="EMBL" id="UOQ70943.1"/>
    </source>
</evidence>
<name>A0A8T9Q7E6_9BACT</name>
<accession>A0A8T9Q7E6</accession>
<proteinExistence type="predicted"/>
<organism evidence="1 2">
    <name type="scientific">Hymenobacter cellulosilyticus</name>
    <dbReference type="NCBI Taxonomy" id="2932248"/>
    <lineage>
        <taxon>Bacteria</taxon>
        <taxon>Pseudomonadati</taxon>
        <taxon>Bacteroidota</taxon>
        <taxon>Cytophagia</taxon>
        <taxon>Cytophagales</taxon>
        <taxon>Hymenobacteraceae</taxon>
        <taxon>Hymenobacter</taxon>
    </lineage>
</organism>